<gene>
    <name evidence="4" type="ORF">EJC50_16460</name>
</gene>
<dbReference type="PANTHER" id="PTHR43420">
    <property type="entry name" value="ACETYLTRANSFERASE"/>
    <property type="match status" value="1"/>
</dbReference>
<proteinExistence type="predicted"/>
<dbReference type="InterPro" id="IPR000182">
    <property type="entry name" value="GNAT_dom"/>
</dbReference>
<accession>A0A3Q8X5V7</accession>
<dbReference type="InterPro" id="IPR050680">
    <property type="entry name" value="YpeA/RimI_acetyltransf"/>
</dbReference>
<organism evidence="4 5">
    <name type="scientific">Paenibacillus albus</name>
    <dbReference type="NCBI Taxonomy" id="2495582"/>
    <lineage>
        <taxon>Bacteria</taxon>
        <taxon>Bacillati</taxon>
        <taxon>Bacillota</taxon>
        <taxon>Bacilli</taxon>
        <taxon>Bacillales</taxon>
        <taxon>Paenibacillaceae</taxon>
        <taxon>Paenibacillus</taxon>
    </lineage>
</organism>
<dbReference type="KEGG" id="palb:EJC50_16460"/>
<reference evidence="5" key="1">
    <citation type="submission" date="2018-12" db="EMBL/GenBank/DDBJ databases">
        <title>Genome sequence of Peanibacillus sp.</title>
        <authorList>
            <person name="Subramani G."/>
            <person name="Srinivasan S."/>
            <person name="Kim M.K."/>
        </authorList>
    </citation>
    <scope>NUCLEOTIDE SEQUENCE [LARGE SCALE GENOMIC DNA]</scope>
    <source>
        <strain evidence="5">18JY67-1</strain>
    </source>
</reference>
<sequence>MLHIRPMLLSELDFLMDMHYESIHIPQNKPPKDELLNAPAIRKYNESWGRAGDAALLAEWEGQLVGAVWLRLFNEDNKSYGYVDAETPELGIAIAPGHRGRGIGLALMKEIIELARADGYRALSLSVDPANSSAVHLYERLGFVRCEVAEGTSWTMKLNLV</sequence>
<dbReference type="EMBL" id="CP034437">
    <property type="protein sequence ID" value="AZN41082.1"/>
    <property type="molecule type" value="Genomic_DNA"/>
</dbReference>
<dbReference type="InterPro" id="IPR016181">
    <property type="entry name" value="Acyl_CoA_acyltransferase"/>
</dbReference>
<evidence type="ECO:0000256" key="1">
    <source>
        <dbReference type="ARBA" id="ARBA00022679"/>
    </source>
</evidence>
<protein>
    <submittedName>
        <fullName evidence="4">GNAT family N-acetyltransferase</fullName>
    </submittedName>
</protein>
<dbReference type="GO" id="GO:0016747">
    <property type="term" value="F:acyltransferase activity, transferring groups other than amino-acyl groups"/>
    <property type="evidence" value="ECO:0007669"/>
    <property type="project" value="InterPro"/>
</dbReference>
<dbReference type="Proteomes" id="UP000272528">
    <property type="component" value="Chromosome"/>
</dbReference>
<evidence type="ECO:0000313" key="5">
    <source>
        <dbReference type="Proteomes" id="UP000272528"/>
    </source>
</evidence>
<keyword evidence="1 4" id="KW-0808">Transferase</keyword>
<dbReference type="RefSeq" id="WP_126016789.1">
    <property type="nucleotide sequence ID" value="NZ_CP034437.1"/>
</dbReference>
<dbReference type="CDD" id="cd04301">
    <property type="entry name" value="NAT_SF"/>
    <property type="match status" value="1"/>
</dbReference>
<dbReference type="Pfam" id="PF00583">
    <property type="entry name" value="Acetyltransf_1"/>
    <property type="match status" value="1"/>
</dbReference>
<dbReference type="AlphaFoldDB" id="A0A3Q8X5V7"/>
<keyword evidence="5" id="KW-1185">Reference proteome</keyword>
<evidence type="ECO:0000313" key="4">
    <source>
        <dbReference type="EMBL" id="AZN41082.1"/>
    </source>
</evidence>
<dbReference type="OrthoDB" id="9790865at2"/>
<evidence type="ECO:0000259" key="3">
    <source>
        <dbReference type="PROSITE" id="PS51186"/>
    </source>
</evidence>
<name>A0A3Q8X5V7_9BACL</name>
<keyword evidence="2" id="KW-0012">Acyltransferase</keyword>
<feature type="domain" description="N-acetyltransferase" evidence="3">
    <location>
        <begin position="2"/>
        <end position="161"/>
    </location>
</feature>
<dbReference type="SUPFAM" id="SSF55729">
    <property type="entry name" value="Acyl-CoA N-acyltransferases (Nat)"/>
    <property type="match status" value="1"/>
</dbReference>
<dbReference type="PROSITE" id="PS51186">
    <property type="entry name" value="GNAT"/>
    <property type="match status" value="1"/>
</dbReference>
<dbReference type="PANTHER" id="PTHR43420:SF47">
    <property type="entry name" value="N-ACETYLTRANSFERASE DOMAIN-CONTAINING PROTEIN"/>
    <property type="match status" value="1"/>
</dbReference>
<dbReference type="Gene3D" id="3.40.630.30">
    <property type="match status" value="1"/>
</dbReference>
<evidence type="ECO:0000256" key="2">
    <source>
        <dbReference type="ARBA" id="ARBA00023315"/>
    </source>
</evidence>